<evidence type="ECO:0000313" key="1">
    <source>
        <dbReference type="EMBL" id="SQC36450.1"/>
    </source>
</evidence>
<organism evidence="1 2">
    <name type="scientific">Helicobacter fennelliae</name>
    <dbReference type="NCBI Taxonomy" id="215"/>
    <lineage>
        <taxon>Bacteria</taxon>
        <taxon>Pseudomonadati</taxon>
        <taxon>Campylobacterota</taxon>
        <taxon>Epsilonproteobacteria</taxon>
        <taxon>Campylobacterales</taxon>
        <taxon>Helicobacteraceae</taxon>
        <taxon>Helicobacter</taxon>
    </lineage>
</organism>
<dbReference type="EMBL" id="UAWL01000031">
    <property type="protein sequence ID" value="SQC36450.1"/>
    <property type="molecule type" value="Genomic_DNA"/>
</dbReference>
<evidence type="ECO:0000313" key="2">
    <source>
        <dbReference type="Proteomes" id="UP000250166"/>
    </source>
</evidence>
<sequence length="49" mass="5621">MLYDIKELTEDDYKKECARLLIAFENPNYKQENTIHIAGNVTVGYGGNK</sequence>
<dbReference type="AlphaFoldDB" id="A0A2X3GMR3"/>
<reference evidence="1 2" key="1">
    <citation type="submission" date="2018-06" db="EMBL/GenBank/DDBJ databases">
        <authorList>
            <consortium name="Pathogen Informatics"/>
            <person name="Doyle S."/>
        </authorList>
    </citation>
    <scope>NUCLEOTIDE SEQUENCE [LARGE SCALE GENOMIC DNA]</scope>
    <source>
        <strain evidence="1 2">NCTC13102</strain>
    </source>
</reference>
<accession>A0A2X3GMR3</accession>
<gene>
    <name evidence="1" type="ORF">NCTC13102_02257</name>
</gene>
<protein>
    <submittedName>
        <fullName evidence="1">Uncharacterized protein</fullName>
    </submittedName>
</protein>
<dbReference type="Proteomes" id="UP000250166">
    <property type="component" value="Unassembled WGS sequence"/>
</dbReference>
<dbReference type="RefSeq" id="WP_181461916.1">
    <property type="nucleotide sequence ID" value="NZ_UAWL01000031.1"/>
</dbReference>
<name>A0A2X3GMR3_9HELI</name>
<proteinExistence type="predicted"/>